<dbReference type="Proteomes" id="UP000199615">
    <property type="component" value="Unassembled WGS sequence"/>
</dbReference>
<dbReference type="AlphaFoldDB" id="A0A1H8X4P5"/>
<dbReference type="EMBL" id="FODT01000016">
    <property type="protein sequence ID" value="SEP34647.1"/>
    <property type="molecule type" value="Genomic_DNA"/>
</dbReference>
<sequence length="120" mass="12824">MGDIMGVLASGYTSAALQNPSRTPYKNVDEKLYEGTWSGTYSNTKKFSITVSDVQGFRAQVRYQSEGSIKFQSVLIKDGSFRVGDTKFTLGSNGSASIRTAVSDPVTGQVNLVKGTAKLG</sequence>
<evidence type="ECO:0008006" key="3">
    <source>
        <dbReference type="Google" id="ProtNLM"/>
    </source>
</evidence>
<evidence type="ECO:0000313" key="2">
    <source>
        <dbReference type="Proteomes" id="UP000199615"/>
    </source>
</evidence>
<accession>A0A1H8X4P5</accession>
<name>A0A1H8X4P5_9BRAD</name>
<dbReference type="RefSeq" id="WP_092686187.1">
    <property type="nucleotide sequence ID" value="NZ_FODT01000016.1"/>
</dbReference>
<proteinExistence type="predicted"/>
<organism evidence="1 2">
    <name type="scientific">Rhodopseudomonas pseudopalustris</name>
    <dbReference type="NCBI Taxonomy" id="1513892"/>
    <lineage>
        <taxon>Bacteria</taxon>
        <taxon>Pseudomonadati</taxon>
        <taxon>Pseudomonadota</taxon>
        <taxon>Alphaproteobacteria</taxon>
        <taxon>Hyphomicrobiales</taxon>
        <taxon>Nitrobacteraceae</taxon>
        <taxon>Rhodopseudomonas</taxon>
    </lineage>
</organism>
<reference evidence="2" key="1">
    <citation type="submission" date="2016-10" db="EMBL/GenBank/DDBJ databases">
        <authorList>
            <person name="Varghese N."/>
            <person name="Submissions S."/>
        </authorList>
    </citation>
    <scope>NUCLEOTIDE SEQUENCE [LARGE SCALE GENOMIC DNA]</scope>
    <source>
        <strain evidence="2">DSM 123</strain>
    </source>
</reference>
<evidence type="ECO:0000313" key="1">
    <source>
        <dbReference type="EMBL" id="SEP34647.1"/>
    </source>
</evidence>
<gene>
    <name evidence="1" type="ORF">SAMN05444123_11613</name>
</gene>
<protein>
    <recommendedName>
        <fullName evidence="3">T3SS negative regulator,GrlR</fullName>
    </recommendedName>
</protein>
<dbReference type="OrthoDB" id="8235366at2"/>
<keyword evidence="2" id="KW-1185">Reference proteome</keyword>